<feature type="signal peptide" evidence="1">
    <location>
        <begin position="1"/>
        <end position="25"/>
    </location>
</feature>
<reference evidence="2" key="1">
    <citation type="submission" date="2018-10" db="EMBL/GenBank/DDBJ databases">
        <title>Acidithiobacillus sulfuriphilus sp. nov.: an extremely acidophilic sulfur-oxidizing chemolithotroph isolated from a neutral pH environment.</title>
        <authorList>
            <person name="Falagan C."/>
            <person name="Moya-Beltran A."/>
            <person name="Quatrini R."/>
            <person name="Johnson D.B."/>
        </authorList>
    </citation>
    <scope>NUCLEOTIDE SEQUENCE [LARGE SCALE GENOMIC DNA]</scope>
    <source>
        <strain evidence="2">CJ-2</strain>
    </source>
</reference>
<evidence type="ECO:0000256" key="1">
    <source>
        <dbReference type="SAM" id="SignalP"/>
    </source>
</evidence>
<gene>
    <name evidence="2" type="ORF">EC580_05860</name>
</gene>
<evidence type="ECO:0000313" key="2">
    <source>
        <dbReference type="EMBL" id="RNF64283.1"/>
    </source>
</evidence>
<name>A0A3M8R6V3_9PROT</name>
<keyword evidence="1" id="KW-0732">Signal</keyword>
<organism evidence="2">
    <name type="scientific">Acidithiobacillus sulfuriphilus</name>
    <dbReference type="NCBI Taxonomy" id="1867749"/>
    <lineage>
        <taxon>Bacteria</taxon>
        <taxon>Pseudomonadati</taxon>
        <taxon>Pseudomonadota</taxon>
        <taxon>Acidithiobacillia</taxon>
        <taxon>Acidithiobacillales</taxon>
        <taxon>Acidithiobacillaceae</taxon>
        <taxon>Acidithiobacillus</taxon>
    </lineage>
</organism>
<protein>
    <recommendedName>
        <fullName evidence="3">Periplasmic heavy metal sensor</fullName>
    </recommendedName>
</protein>
<dbReference type="OrthoDB" id="5297864at2"/>
<comment type="caution">
    <text evidence="2">The sequence shown here is derived from an EMBL/GenBank/DDBJ whole genome shotgun (WGS) entry which is preliminary data.</text>
</comment>
<feature type="chain" id="PRO_5018187914" description="Periplasmic heavy metal sensor" evidence="1">
    <location>
        <begin position="26"/>
        <end position="169"/>
    </location>
</feature>
<dbReference type="RefSeq" id="WP_123103106.1">
    <property type="nucleotide sequence ID" value="NZ_CP127527.1"/>
</dbReference>
<dbReference type="AlphaFoldDB" id="A0A3M8R6V3"/>
<proteinExistence type="predicted"/>
<accession>A0A3M8R6V3</accession>
<dbReference type="EMBL" id="RIZI01000151">
    <property type="protein sequence ID" value="RNF64283.1"/>
    <property type="molecule type" value="Genomic_DNA"/>
</dbReference>
<sequence length="169" mass="18619">MNLSKTTLSLLLLGTLGLGVTPAFAADAPTPATGPGMMGAGPMGGGPRAMQKGRWLKEAPVPILMPIVFRHMAELNLSAEQKKALEDWRTNHVAQWKKWRGPMLEHNRALRDALLKGETGAALASLKAAVDKDHREMLEHGIRQVEFLHHTLTPEQWEKVTALYTQMGR</sequence>
<evidence type="ECO:0008006" key="3">
    <source>
        <dbReference type="Google" id="ProtNLM"/>
    </source>
</evidence>
<dbReference type="Gene3D" id="1.20.120.1490">
    <property type="match status" value="1"/>
</dbReference>